<dbReference type="SUPFAM" id="SSF53474">
    <property type="entry name" value="alpha/beta-Hydrolases"/>
    <property type="match status" value="1"/>
</dbReference>
<dbReference type="GO" id="GO:0016020">
    <property type="term" value="C:membrane"/>
    <property type="evidence" value="ECO:0007669"/>
    <property type="project" value="TreeGrafter"/>
</dbReference>
<gene>
    <name evidence="2" type="ORF">HMPREF0077_0088</name>
</gene>
<accession>C2CF28</accession>
<evidence type="ECO:0000313" key="3">
    <source>
        <dbReference type="Proteomes" id="UP000003744"/>
    </source>
</evidence>
<protein>
    <recommendedName>
        <fullName evidence="1">AB hydrolase-1 domain-containing protein</fullName>
    </recommendedName>
</protein>
<dbReference type="EMBL" id="ACGC01000008">
    <property type="protein sequence ID" value="EEI83786.1"/>
    <property type="molecule type" value="Genomic_DNA"/>
</dbReference>
<dbReference type="Pfam" id="PF12697">
    <property type="entry name" value="Abhydrolase_6"/>
    <property type="match status" value="1"/>
</dbReference>
<dbReference type="InterPro" id="IPR029058">
    <property type="entry name" value="AB_hydrolase_fold"/>
</dbReference>
<proteinExistence type="predicted"/>
<evidence type="ECO:0000313" key="2">
    <source>
        <dbReference type="EMBL" id="EEI83786.1"/>
    </source>
</evidence>
<reference evidence="2 3" key="1">
    <citation type="submission" date="2009-01" db="EMBL/GenBank/DDBJ databases">
        <authorList>
            <person name="Qin X."/>
            <person name="Bachman B."/>
            <person name="Battles P."/>
            <person name="Bell A."/>
            <person name="Bess C."/>
            <person name="Bickham C."/>
            <person name="Chaboub L."/>
            <person name="Chen D."/>
            <person name="Coyle M."/>
            <person name="Deiros D.R."/>
            <person name="Dinh H."/>
            <person name="Forbes L."/>
            <person name="Fowler G."/>
            <person name="Francisco L."/>
            <person name="Fu Q."/>
            <person name="Gubbala S."/>
            <person name="Hale W."/>
            <person name="Han Y."/>
            <person name="Hemphill L."/>
            <person name="Highlander S.K."/>
            <person name="Hirani K."/>
            <person name="Hogues M."/>
            <person name="Jackson L."/>
            <person name="Jakkamsetti A."/>
            <person name="Javaid M."/>
            <person name="Jiang H."/>
            <person name="Korchina V."/>
            <person name="Kovar C."/>
            <person name="Lara F."/>
            <person name="Lee S."/>
            <person name="Mata R."/>
            <person name="Mathew T."/>
            <person name="Moen C."/>
            <person name="Morales K."/>
            <person name="Munidasa M."/>
            <person name="Nazareth L."/>
            <person name="Ngo R."/>
            <person name="Nguyen L."/>
            <person name="Okwuonu G."/>
            <person name="Ongeri F."/>
            <person name="Patil S."/>
            <person name="Petrosino J."/>
            <person name="Pham C."/>
            <person name="Pham P."/>
            <person name="Pu L.-L."/>
            <person name="Puazo M."/>
            <person name="Raj R."/>
            <person name="Reid J."/>
            <person name="Rouhana J."/>
            <person name="Saada N."/>
            <person name="Shang Y."/>
            <person name="Simmons D."/>
            <person name="Thornton R."/>
            <person name="Warren J."/>
            <person name="Weissenberger G."/>
            <person name="Zhang J."/>
            <person name="Zhang L."/>
            <person name="Zhou C."/>
            <person name="Zhu D."/>
            <person name="Muzny D."/>
            <person name="Worley K."/>
            <person name="Gibbs R."/>
        </authorList>
    </citation>
    <scope>NUCLEOTIDE SEQUENCE [LARGE SCALE GENOMIC DNA]</scope>
    <source>
        <strain evidence="2 3">ATCC 35098</strain>
    </source>
</reference>
<dbReference type="PANTHER" id="PTHR43798:SF33">
    <property type="entry name" value="HYDROLASE, PUTATIVE (AFU_ORTHOLOGUE AFUA_2G14860)-RELATED"/>
    <property type="match status" value="1"/>
</dbReference>
<feature type="domain" description="AB hydrolase-1" evidence="1">
    <location>
        <begin position="14"/>
        <end position="236"/>
    </location>
</feature>
<dbReference type="InterPro" id="IPR000073">
    <property type="entry name" value="AB_hydrolase_1"/>
</dbReference>
<organism evidence="2 3">
    <name type="scientific">Anaerococcus tetradius ATCC 35098</name>
    <dbReference type="NCBI Taxonomy" id="525255"/>
    <lineage>
        <taxon>Bacteria</taxon>
        <taxon>Bacillati</taxon>
        <taxon>Bacillota</taxon>
        <taxon>Tissierellia</taxon>
        <taxon>Tissierellales</taxon>
        <taxon>Peptoniphilaceae</taxon>
        <taxon>Anaerococcus</taxon>
    </lineage>
</organism>
<dbReference type="InterPro" id="IPR050266">
    <property type="entry name" value="AB_hydrolase_sf"/>
</dbReference>
<comment type="caution">
    <text evidence="2">The sequence shown here is derived from an EMBL/GenBank/DDBJ whole genome shotgun (WGS) entry which is preliminary data.</text>
</comment>
<evidence type="ECO:0000259" key="1">
    <source>
        <dbReference type="Pfam" id="PF12697"/>
    </source>
</evidence>
<dbReference type="AlphaFoldDB" id="C2CF28"/>
<sequence>MNFLSYGDKDKRSLLFIHGLSSTYDLCFGPLIPYLNDYYLIFCELDGHSPTRDDDMLSLEDNIDRLEAYIISKMGGRLYGLCGFSMGATIAVELISRGNISVEKVLLDGAVTCNLGLMALPYTWAFVIGTGRIKKAKPIPKFLLDWVLGKDNTSVIEMMYEKISKRTIRNALKYLYHYQISESLKNFTKPVLFWRGSEEPIAKKSEENLKKYISDMQSEVFEGLGHGQFLHEHPNEYSKKLRKFLEED</sequence>
<dbReference type="RefSeq" id="WP_004835776.1">
    <property type="nucleotide sequence ID" value="NZ_GG666295.1"/>
</dbReference>
<dbReference type="Gene3D" id="3.40.50.1820">
    <property type="entry name" value="alpha/beta hydrolase"/>
    <property type="match status" value="1"/>
</dbReference>
<dbReference type="PANTHER" id="PTHR43798">
    <property type="entry name" value="MONOACYLGLYCEROL LIPASE"/>
    <property type="match status" value="1"/>
</dbReference>
<dbReference type="HOGENOM" id="CLU_1118852_0_0_9"/>
<dbReference type="Proteomes" id="UP000003744">
    <property type="component" value="Unassembled WGS sequence"/>
</dbReference>
<dbReference type="eggNOG" id="COG0596">
    <property type="taxonomic scope" value="Bacteria"/>
</dbReference>
<name>C2CF28_9FIRM</name>